<dbReference type="EMBL" id="CALNXI010000015">
    <property type="protein sequence ID" value="CAH3014868.1"/>
    <property type="molecule type" value="Genomic_DNA"/>
</dbReference>
<evidence type="ECO:0000259" key="3">
    <source>
        <dbReference type="PROSITE" id="PS50836"/>
    </source>
</evidence>
<sequence>MMFKVVAFSVVLLLCFHKTLGVRMSFDNGNFDASWSYSQDFDELYFEVNAKTSGWVGFGFTFTPENMSNYDVVIGGQTDWGQSYFYDYLTSGVGIPHLDSKQSYILDKATEQQGITSLRFHRKRNTNDSQDIQFNISTRVFIVWAYQEMDDVNNPRMFSMHTRKGYSEETQILAIEASEPTFSTKKFVKTEPGNTSRFEMTTKLLKAKSSGFKQRFNVITLSFVTITLYFLLALQFAC</sequence>
<keyword evidence="1" id="KW-0472">Membrane</keyword>
<dbReference type="PANTHER" id="PTHR10157:SF23">
    <property type="entry name" value="MOXD1 HOMOLOG 1"/>
    <property type="match status" value="1"/>
</dbReference>
<evidence type="ECO:0000256" key="2">
    <source>
        <dbReference type="SAM" id="SignalP"/>
    </source>
</evidence>
<keyword evidence="1" id="KW-1133">Transmembrane helix</keyword>
<reference evidence="4 5" key="1">
    <citation type="submission" date="2022-05" db="EMBL/GenBank/DDBJ databases">
        <authorList>
            <consortium name="Genoscope - CEA"/>
            <person name="William W."/>
        </authorList>
    </citation>
    <scope>NUCLEOTIDE SEQUENCE [LARGE SCALE GENOMIC DNA]</scope>
</reference>
<dbReference type="Proteomes" id="UP001159427">
    <property type="component" value="Unassembled WGS sequence"/>
</dbReference>
<feature type="transmembrane region" description="Helical" evidence="1">
    <location>
        <begin position="216"/>
        <end position="237"/>
    </location>
</feature>
<organism evidence="4 5">
    <name type="scientific">Porites evermanni</name>
    <dbReference type="NCBI Taxonomy" id="104178"/>
    <lineage>
        <taxon>Eukaryota</taxon>
        <taxon>Metazoa</taxon>
        <taxon>Cnidaria</taxon>
        <taxon>Anthozoa</taxon>
        <taxon>Hexacorallia</taxon>
        <taxon>Scleractinia</taxon>
        <taxon>Fungiina</taxon>
        <taxon>Poritidae</taxon>
        <taxon>Porites</taxon>
    </lineage>
</organism>
<feature type="signal peptide" evidence="2">
    <location>
        <begin position="1"/>
        <end position="21"/>
    </location>
</feature>
<dbReference type="CDD" id="cd09631">
    <property type="entry name" value="DOMON_DOH"/>
    <property type="match status" value="1"/>
</dbReference>
<gene>
    <name evidence="4" type="ORF">PEVE_00007469</name>
</gene>
<dbReference type="InterPro" id="IPR045266">
    <property type="entry name" value="DOH_DOMON"/>
</dbReference>
<name>A0ABN8LIU6_9CNID</name>
<feature type="chain" id="PRO_5046609945" description="DOMON domain-containing protein" evidence="2">
    <location>
        <begin position="22"/>
        <end position="238"/>
    </location>
</feature>
<accession>A0ABN8LIU6</accession>
<feature type="domain" description="DOMON" evidence="3">
    <location>
        <begin position="29"/>
        <end position="147"/>
    </location>
</feature>
<keyword evidence="5" id="KW-1185">Reference proteome</keyword>
<keyword evidence="2" id="KW-0732">Signal</keyword>
<evidence type="ECO:0000313" key="5">
    <source>
        <dbReference type="Proteomes" id="UP001159427"/>
    </source>
</evidence>
<evidence type="ECO:0000313" key="4">
    <source>
        <dbReference type="EMBL" id="CAH3014868.1"/>
    </source>
</evidence>
<evidence type="ECO:0000256" key="1">
    <source>
        <dbReference type="SAM" id="Phobius"/>
    </source>
</evidence>
<dbReference type="InterPro" id="IPR000945">
    <property type="entry name" value="DBH-like"/>
</dbReference>
<dbReference type="PROSITE" id="PS50836">
    <property type="entry name" value="DOMON"/>
    <property type="match status" value="1"/>
</dbReference>
<dbReference type="SMART" id="SM00664">
    <property type="entry name" value="DoH"/>
    <property type="match status" value="1"/>
</dbReference>
<protein>
    <recommendedName>
        <fullName evidence="3">DOMON domain-containing protein</fullName>
    </recommendedName>
</protein>
<keyword evidence="1" id="KW-0812">Transmembrane</keyword>
<dbReference type="Pfam" id="PF03351">
    <property type="entry name" value="DOMON"/>
    <property type="match status" value="1"/>
</dbReference>
<dbReference type="InterPro" id="IPR005018">
    <property type="entry name" value="DOMON_domain"/>
</dbReference>
<proteinExistence type="predicted"/>
<comment type="caution">
    <text evidence="4">The sequence shown here is derived from an EMBL/GenBank/DDBJ whole genome shotgun (WGS) entry which is preliminary data.</text>
</comment>
<dbReference type="PANTHER" id="PTHR10157">
    <property type="entry name" value="DOPAMINE BETA HYDROXYLASE RELATED"/>
    <property type="match status" value="1"/>
</dbReference>